<evidence type="ECO:0000313" key="3">
    <source>
        <dbReference type="Proteomes" id="UP000255165"/>
    </source>
</evidence>
<feature type="domain" description="Acyl-CoA thioesterase-like N-terminal HotDog" evidence="1">
    <location>
        <begin position="43"/>
        <end position="107"/>
    </location>
</feature>
<dbReference type="Gene3D" id="2.40.160.210">
    <property type="entry name" value="Acyl-CoA thioesterase, double hotdog domain"/>
    <property type="match status" value="1"/>
</dbReference>
<proteinExistence type="predicted"/>
<evidence type="ECO:0000313" key="2">
    <source>
        <dbReference type="EMBL" id="RDK11451.1"/>
    </source>
</evidence>
<dbReference type="InterPro" id="IPR042171">
    <property type="entry name" value="Acyl-CoA_hotdog"/>
</dbReference>
<dbReference type="Pfam" id="PF13622">
    <property type="entry name" value="4HBT_3"/>
    <property type="match status" value="1"/>
</dbReference>
<gene>
    <name evidence="2" type="ORF">DN412_03550</name>
</gene>
<comment type="caution">
    <text evidence="2">The sequence shown here is derived from an EMBL/GenBank/DDBJ whole genome shotgun (WGS) entry which is preliminary data.</text>
</comment>
<dbReference type="RefSeq" id="WP_115013265.1">
    <property type="nucleotide sequence ID" value="NZ_QKWJ01000003.1"/>
</dbReference>
<keyword evidence="3" id="KW-1185">Reference proteome</keyword>
<evidence type="ECO:0000259" key="1">
    <source>
        <dbReference type="Pfam" id="PF13622"/>
    </source>
</evidence>
<dbReference type="AlphaFoldDB" id="A0A370P0Q8"/>
<dbReference type="Proteomes" id="UP000255165">
    <property type="component" value="Unassembled WGS sequence"/>
</dbReference>
<sequence length="222" mass="23861">MTLVLHERGYDMMEQSRVTLTGSRFGLDASIGFAAGEGRGIGAVVLNAAMHAAMHGAVPVSVSLQLASPLLPGVPVEVVPELTRGNAGLQFWKLELIQEGDPVGFASVVLECLDPSISYVPWGKGCPVPNRATGVTESKSVLQVTRACEVLQDDLLRIAGDLPTWLFIRYHARATAVTDFTSLNRVVKTVERGIFTTVEVEVQVEREVVATATSVYFKHAGD</sequence>
<accession>A0A370P0Q8</accession>
<reference evidence="2 3" key="1">
    <citation type="submission" date="2018-06" db="EMBL/GenBank/DDBJ databases">
        <authorList>
            <person name="Feng T."/>
            <person name="Jeon C.O."/>
        </authorList>
    </citation>
    <scope>NUCLEOTIDE SEQUENCE [LARGE SCALE GENOMIC DNA]</scope>
    <source>
        <strain evidence="2 3">S23</strain>
    </source>
</reference>
<dbReference type="EMBL" id="QKWJ01000003">
    <property type="protein sequence ID" value="RDK11451.1"/>
    <property type="molecule type" value="Genomic_DNA"/>
</dbReference>
<protein>
    <recommendedName>
        <fullName evidence="1">Acyl-CoA thioesterase-like N-terminal HotDog domain-containing protein</fullName>
    </recommendedName>
</protein>
<organism evidence="2 3">
    <name type="scientific">Cupriavidus lacunae</name>
    <dbReference type="NCBI Taxonomy" id="2666307"/>
    <lineage>
        <taxon>Bacteria</taxon>
        <taxon>Pseudomonadati</taxon>
        <taxon>Pseudomonadota</taxon>
        <taxon>Betaproteobacteria</taxon>
        <taxon>Burkholderiales</taxon>
        <taxon>Burkholderiaceae</taxon>
        <taxon>Cupriavidus</taxon>
    </lineage>
</organism>
<dbReference type="InterPro" id="IPR049449">
    <property type="entry name" value="TesB_ACOT8-like_N"/>
</dbReference>
<name>A0A370P0Q8_9BURK</name>